<accession>A0A922P2X8</accession>
<dbReference type="RefSeq" id="WP_037167637.1">
    <property type="nucleotide sequence ID" value="NZ_JOKI01000018.1"/>
</dbReference>
<comment type="caution">
    <text evidence="1">The sequence shown here is derived from an EMBL/GenBank/DDBJ whole genome shotgun (WGS) entry which is preliminary data.</text>
</comment>
<name>A0A922P2X8_9HYPH</name>
<dbReference type="PIRSF" id="PIRSF028291">
    <property type="entry name" value="UCP028291"/>
    <property type="match status" value="1"/>
</dbReference>
<gene>
    <name evidence="1" type="ORF">GV68_06465</name>
</gene>
<dbReference type="Gene3D" id="3.30.310.50">
    <property type="entry name" value="Alpha-D-phosphohexomutase, C-terminal domain"/>
    <property type="match status" value="1"/>
</dbReference>
<dbReference type="Pfam" id="PF09981">
    <property type="entry name" value="DUF2218"/>
    <property type="match status" value="1"/>
</dbReference>
<reference evidence="1 2" key="1">
    <citation type="submission" date="2014-06" db="EMBL/GenBank/DDBJ databases">
        <title>Rhizobium pelagicum/R2-400B4.</title>
        <authorList>
            <person name="Kimes N.E."/>
            <person name="Lopez-Perez M."/>
        </authorList>
    </citation>
    <scope>NUCLEOTIDE SEQUENCE [LARGE SCALE GENOMIC DNA]</scope>
    <source>
        <strain evidence="1 2">R2-400B4</strain>
    </source>
</reference>
<dbReference type="AlphaFoldDB" id="A0A922P2X8"/>
<evidence type="ECO:0000313" key="1">
    <source>
        <dbReference type="EMBL" id="KEQ06681.1"/>
    </source>
</evidence>
<evidence type="ECO:0000313" key="2">
    <source>
        <dbReference type="Proteomes" id="UP000052167"/>
    </source>
</evidence>
<dbReference type="Proteomes" id="UP000052167">
    <property type="component" value="Unassembled WGS sequence"/>
</dbReference>
<sequence>MSEQALAKSTAEIQTEHASKYLQQLCKHFAHKRPVTVDEQVGTISLMSGDCHLRAVGPQLQITVAAPEAEQLAQLEEVVVRHLIRFAFREELEFEWVRD</sequence>
<keyword evidence="2" id="KW-1185">Reference proteome</keyword>
<dbReference type="EMBL" id="JOKJ01000015">
    <property type="protein sequence ID" value="KEQ06681.1"/>
    <property type="molecule type" value="Genomic_DNA"/>
</dbReference>
<organism evidence="1 2">
    <name type="scientific">Pseudorhizobium pelagicum</name>
    <dbReference type="NCBI Taxonomy" id="1509405"/>
    <lineage>
        <taxon>Bacteria</taxon>
        <taxon>Pseudomonadati</taxon>
        <taxon>Pseudomonadota</taxon>
        <taxon>Alphaproteobacteria</taxon>
        <taxon>Hyphomicrobiales</taxon>
        <taxon>Rhizobiaceae</taxon>
        <taxon>Rhizobium/Agrobacterium group</taxon>
        <taxon>Pseudorhizobium</taxon>
    </lineage>
</organism>
<protein>
    <recommendedName>
        <fullName evidence="3">2,4-dihydroxyhept-2-ene-1,7-dioic acid aldolase</fullName>
    </recommendedName>
</protein>
<proteinExistence type="predicted"/>
<evidence type="ECO:0008006" key="3">
    <source>
        <dbReference type="Google" id="ProtNLM"/>
    </source>
</evidence>
<dbReference type="InterPro" id="IPR014543">
    <property type="entry name" value="UCP028291"/>
</dbReference>